<evidence type="ECO:0000313" key="1">
    <source>
        <dbReference type="EMBL" id="OXA63650.1"/>
    </source>
</evidence>
<comment type="caution">
    <text evidence="1">The sequence shown here is derived from an EMBL/GenBank/DDBJ whole genome shotgun (WGS) entry which is preliminary data.</text>
</comment>
<proteinExistence type="predicted"/>
<dbReference type="FunFam" id="3.40.720.10:FF:000017">
    <property type="entry name" value="Predicted protein"/>
    <property type="match status" value="1"/>
</dbReference>
<evidence type="ECO:0000313" key="2">
    <source>
        <dbReference type="Proteomes" id="UP000198287"/>
    </source>
</evidence>
<dbReference type="OMA" id="FPEWENA"/>
<dbReference type="Pfam" id="PF02995">
    <property type="entry name" value="DUF229"/>
    <property type="match status" value="1"/>
</dbReference>
<organism evidence="1 2">
    <name type="scientific">Folsomia candida</name>
    <name type="common">Springtail</name>
    <dbReference type="NCBI Taxonomy" id="158441"/>
    <lineage>
        <taxon>Eukaryota</taxon>
        <taxon>Metazoa</taxon>
        <taxon>Ecdysozoa</taxon>
        <taxon>Arthropoda</taxon>
        <taxon>Hexapoda</taxon>
        <taxon>Collembola</taxon>
        <taxon>Entomobryomorpha</taxon>
        <taxon>Isotomoidea</taxon>
        <taxon>Isotomidae</taxon>
        <taxon>Proisotominae</taxon>
        <taxon>Folsomia</taxon>
    </lineage>
</organism>
<gene>
    <name evidence="1" type="ORF">Fcan01_03216</name>
</gene>
<sequence length="628" mass="72299">FSQAFRLRDLGLLINTTNCRIPDFSPWEPEVIPFLKEANLIENCSQKYQNWSHMDEDNLILDHKEMLKTNFTFEKNLSCCYKAIERTAPGTQYNDWSASVSNCTPIKSSKTKISAEFIVVECSIKNKGSNEPPKYRMWHGIATTSNIERKHLIKRKLEFWKKHKTETNYRPPNILIIGHDSTSRLNFRRQMPKTLTVLENLGAVEMLGYMRVGESTFPNFVASLTGYNITEYTELCMKNDMLDQDDCPFIWRRFDAANYLTALIEDEPNCAIFHYKKAGFSRQQVDFYSRPMFLDATRQHQKDKNPKSQILFTAPCISYQTNDEAMLTYLESIIDFGEKNSVPLFPIAFATYNTHGDLNGLKLADGTYASFLQKMKTKGTLDNTILFVLGDHGVRFGSMKNTLTGSYEENLPNLWIFLPHRIKKRFPEWENALKINSRRLTSPFHMYWTLNYILDKFTQTPPPQNEALTISITNNSSKQHKNISKIFRRKYQHRHLFEPVIRDASCSDVGVPDELCTCHFKNSLDLGDPLLEKASNAALNETNAKFQSTNCSKLKLGNIIGGAIIDRPKKKIVVGFTTNPGNFSVEAVLNYEEKKLGLSHMQRTDKINQSHVWCVNNAKLELFCYCKT</sequence>
<dbReference type="AlphaFoldDB" id="A0A226F2S3"/>
<dbReference type="GO" id="GO:0005615">
    <property type="term" value="C:extracellular space"/>
    <property type="evidence" value="ECO:0007669"/>
    <property type="project" value="TreeGrafter"/>
</dbReference>
<dbReference type="STRING" id="158441.A0A226F2S3"/>
<dbReference type="OrthoDB" id="413313at2759"/>
<dbReference type="InterPro" id="IPR017850">
    <property type="entry name" value="Alkaline_phosphatase_core_sf"/>
</dbReference>
<protein>
    <submittedName>
        <fullName evidence="1">Uncharacterized protein</fullName>
    </submittedName>
</protein>
<name>A0A226F2S3_FOLCA</name>
<accession>A0A226F2S3</accession>
<keyword evidence="2" id="KW-1185">Reference proteome</keyword>
<feature type="non-terminal residue" evidence="1">
    <location>
        <position position="1"/>
    </location>
</feature>
<dbReference type="Gene3D" id="3.40.720.10">
    <property type="entry name" value="Alkaline Phosphatase, subunit A"/>
    <property type="match status" value="1"/>
</dbReference>
<dbReference type="CDD" id="cd16021">
    <property type="entry name" value="ALP_like"/>
    <property type="match status" value="1"/>
</dbReference>
<reference evidence="1 2" key="1">
    <citation type="submission" date="2015-12" db="EMBL/GenBank/DDBJ databases">
        <title>The genome of Folsomia candida.</title>
        <authorList>
            <person name="Faddeeva A."/>
            <person name="Derks M.F."/>
            <person name="Anvar Y."/>
            <person name="Smit S."/>
            <person name="Van Straalen N."/>
            <person name="Roelofs D."/>
        </authorList>
    </citation>
    <scope>NUCLEOTIDE SEQUENCE [LARGE SCALE GENOMIC DNA]</scope>
    <source>
        <strain evidence="1 2">VU population</strain>
        <tissue evidence="1">Whole body</tissue>
    </source>
</reference>
<dbReference type="SUPFAM" id="SSF53649">
    <property type="entry name" value="Alkaline phosphatase-like"/>
    <property type="match status" value="1"/>
</dbReference>
<dbReference type="PANTHER" id="PTHR10974:SF6">
    <property type="entry name" value="PROTEIN CBG19234"/>
    <property type="match status" value="1"/>
</dbReference>
<dbReference type="Proteomes" id="UP000198287">
    <property type="component" value="Unassembled WGS sequence"/>
</dbReference>
<dbReference type="InterPro" id="IPR004245">
    <property type="entry name" value="DUF229"/>
</dbReference>
<dbReference type="EMBL" id="LNIX01000001">
    <property type="protein sequence ID" value="OXA63650.1"/>
    <property type="molecule type" value="Genomic_DNA"/>
</dbReference>
<dbReference type="PANTHER" id="PTHR10974">
    <property type="entry name" value="FI08016P-RELATED"/>
    <property type="match status" value="1"/>
</dbReference>